<dbReference type="WBParaSite" id="SVE_1945200.1">
    <property type="protein sequence ID" value="SVE_1945200.1"/>
    <property type="gene ID" value="SVE_1945200"/>
</dbReference>
<dbReference type="PANTHER" id="PTHR47326:SF1">
    <property type="entry name" value="HTH PSQ-TYPE DOMAIN-CONTAINING PROTEIN"/>
    <property type="match status" value="1"/>
</dbReference>
<dbReference type="PANTHER" id="PTHR47326">
    <property type="entry name" value="TRANSPOSABLE ELEMENT TC3 TRANSPOSASE-LIKE PROTEIN"/>
    <property type="match status" value="1"/>
</dbReference>
<dbReference type="Proteomes" id="UP000035680">
    <property type="component" value="Unassembled WGS sequence"/>
</dbReference>
<reference evidence="1" key="1">
    <citation type="submission" date="2014-07" db="EMBL/GenBank/DDBJ databases">
        <authorList>
            <person name="Martin A.A"/>
            <person name="De Silva N."/>
        </authorList>
    </citation>
    <scope>NUCLEOTIDE SEQUENCE</scope>
</reference>
<proteinExistence type="predicted"/>
<keyword evidence="1" id="KW-1185">Reference proteome</keyword>
<reference evidence="2" key="2">
    <citation type="submission" date="2015-08" db="UniProtKB">
        <authorList>
            <consortium name="WormBaseParasite"/>
        </authorList>
    </citation>
    <scope>IDENTIFICATION</scope>
</reference>
<evidence type="ECO:0000313" key="2">
    <source>
        <dbReference type="WBParaSite" id="SVE_1945200.1"/>
    </source>
</evidence>
<dbReference type="AlphaFoldDB" id="A0A0K0G3Z3"/>
<accession>A0A0K0G3Z3</accession>
<name>A0A0K0G3Z3_STRVS</name>
<protein>
    <submittedName>
        <fullName evidence="2">F-box domain-containing protein</fullName>
    </submittedName>
</protein>
<sequence>MGEATLRQNGNFKGFAIAEISLQSTDAKEEVAALLKSDPKTSVRRLSAITGSSISTVWTALKAVKFHPYRMLRIQKLETRDYEKRRRFCMEDLKSIEEDSYHLINLMFPDEAHFHLDGGVNRYNCPYFFEGNVTRDFYFKLLQTQFWPEISDDGISEKAGLINFAIIASNKSLDNYIMDYNQSFFKVINQSIILKHIGSYLAVKDIFNFGMACKSTYLAINDIKHGYDSLWTRQDCFFYVTNSNNIENATIGLPSDSIDNNEDYEGEDMEHVNKLVKANNFDRNKVDELMIDIMIENCTLSVKTMEIVGRRLNNFMSVMDNLKRLNIFFWLPINGVRYIQNCIKEIRNDKISHLEIKYTSNLNYSRQIIPIKFNGKVLSGFTNLKKIKLDEYGINFKNMGINFIDMISKIPGFNFKITKLFPISNNNYTTEIRHQRSIMAYIKRKQIPLSLTIDFEAEFDEWLSRLNTSGLSFIKNLNLKITSYNELRKFTQFLPFMINLEKLKIYFKIDGTSLLEQYNFEGSQIYQYQLSKNLPKLKTIFFMYDLINDPTDIEVVDGREQFTEDDLENIKKTKDKFMKEVLLFLTSLPLIVKNLYLSGIAQFTNEIGEILNNYLPNLTFILLQNIRKTEKDSLKKFKNLKMCAVFTPIIINFPDSLKVFMIINNHDNIYSESKEFIENSTMDKENDNSLIYNFIQQKHVLKKLLSYLSIDDCYNFSLACKVFFLESKSVQKVGTIHFWDEFSCSFTVISPTFIEISSIKPEGRSFTDIPFNIKDIENLKIFIKGNCSSIDIMIATGRKVNEFLKKYCYVKKLNICFFPTSYTYCFIQYLFKEIKNCRITKLEISLTFTFIDTNHILPFTSEGRIFEGFSNLKELHFSDCDLEFETLNEIFFDNLSKLNNVILNFPLYGSFHKLQNDERDHQYTLISYIRQKKIPLSIPMTFNPDFENWLSYLSISGLHLIRHLTIDFDSIKDLRRLTHFLPFMKNIEKLMIHFDIQITFQFIFNLENDTNTYEYISFKNLKKLKTIFITSLPFQFPLNIPLHGDTLEEDRKSDMIEYFNKEIISFLASGPECVTNLYLSGIPEIVTTTTEILNNTFPNLNFLLLQGNKKIEKNCLLMFKKLKMFVSWIGDVLEIPNTVKICVIVNGHNNLYYSEEKFHECCRWYKNHLQFNKEYTVHGLFTSKIFFKEFKDFIDNKHRLLDIEYIHSLIFTL</sequence>
<organism evidence="1 2">
    <name type="scientific">Strongyloides venezuelensis</name>
    <name type="common">Threadworm</name>
    <dbReference type="NCBI Taxonomy" id="75913"/>
    <lineage>
        <taxon>Eukaryota</taxon>
        <taxon>Metazoa</taxon>
        <taxon>Ecdysozoa</taxon>
        <taxon>Nematoda</taxon>
        <taxon>Chromadorea</taxon>
        <taxon>Rhabditida</taxon>
        <taxon>Tylenchina</taxon>
        <taxon>Panagrolaimomorpha</taxon>
        <taxon>Strongyloidoidea</taxon>
        <taxon>Strongyloididae</taxon>
        <taxon>Strongyloides</taxon>
    </lineage>
</organism>
<evidence type="ECO:0000313" key="1">
    <source>
        <dbReference type="Proteomes" id="UP000035680"/>
    </source>
</evidence>